<gene>
    <name evidence="2" type="ORF">C7435_2225</name>
</gene>
<dbReference type="RefSeq" id="WP_121211530.1">
    <property type="nucleotide sequence ID" value="NZ_RBIM01000005.1"/>
</dbReference>
<dbReference type="Proteomes" id="UP000273675">
    <property type="component" value="Unassembled WGS sequence"/>
</dbReference>
<dbReference type="CDD" id="cd06578">
    <property type="entry name" value="HemD"/>
    <property type="match status" value="1"/>
</dbReference>
<sequence length="245" mass="25588">MTVLVTRGWPGAERTASGLRRMGIDPIISPVLDINFRARIDASLERVQALVFTSANGVRAWGPRRSERDLPVFAVADATAQAARDIGFRKVHAAGGDVTSLAQLIRRKLNPEKGSLLHVRGIHVSGDLSGALKPDGYKVRDAIGYGAVAVDALGEEAIAAIVSGAPVSVLIHSARGAKTFLDLLRKFGLHHWLGSVTALGISANSLIPLEGAGFRALVAAASPNEDALLALLDDSSELASAGHAS</sequence>
<protein>
    <submittedName>
        <fullName evidence="2">Uroporphyrinogen-III synthase</fullName>
    </submittedName>
</protein>
<evidence type="ECO:0000313" key="2">
    <source>
        <dbReference type="EMBL" id="RKQ95977.1"/>
    </source>
</evidence>
<name>A0A495D2I7_9PROT</name>
<dbReference type="GO" id="GO:0033014">
    <property type="term" value="P:tetrapyrrole biosynthetic process"/>
    <property type="evidence" value="ECO:0007669"/>
    <property type="project" value="InterPro"/>
</dbReference>
<feature type="domain" description="Tetrapyrrole biosynthesis uroporphyrinogen III synthase" evidence="1">
    <location>
        <begin position="14"/>
        <end position="229"/>
    </location>
</feature>
<evidence type="ECO:0000259" key="1">
    <source>
        <dbReference type="Pfam" id="PF02602"/>
    </source>
</evidence>
<accession>A0A495D2I7</accession>
<dbReference type="OrthoDB" id="7204250at2"/>
<evidence type="ECO:0000313" key="3">
    <source>
        <dbReference type="Proteomes" id="UP000273675"/>
    </source>
</evidence>
<proteinExistence type="predicted"/>
<dbReference type="GO" id="GO:0004852">
    <property type="term" value="F:uroporphyrinogen-III synthase activity"/>
    <property type="evidence" value="ECO:0007669"/>
    <property type="project" value="InterPro"/>
</dbReference>
<organism evidence="2 3">
    <name type="scientific">Maricaulis maris</name>
    <dbReference type="NCBI Taxonomy" id="74318"/>
    <lineage>
        <taxon>Bacteria</taxon>
        <taxon>Pseudomonadati</taxon>
        <taxon>Pseudomonadota</taxon>
        <taxon>Alphaproteobacteria</taxon>
        <taxon>Maricaulales</taxon>
        <taxon>Maricaulaceae</taxon>
        <taxon>Maricaulis</taxon>
    </lineage>
</organism>
<dbReference type="InterPro" id="IPR036108">
    <property type="entry name" value="4pyrrol_syn_uPrphyn_synt_sf"/>
</dbReference>
<reference evidence="2 3" key="1">
    <citation type="submission" date="2018-10" db="EMBL/GenBank/DDBJ databases">
        <title>Genomic Encyclopedia of Type Strains, Phase IV (KMG-IV): sequencing the most valuable type-strain genomes for metagenomic binning, comparative biology and taxonomic classification.</title>
        <authorList>
            <person name="Goeker M."/>
        </authorList>
    </citation>
    <scope>NUCLEOTIDE SEQUENCE [LARGE SCALE GENOMIC DNA]</scope>
    <source>
        <strain evidence="2 3">DSM 4734</strain>
    </source>
</reference>
<comment type="caution">
    <text evidence="2">The sequence shown here is derived from an EMBL/GenBank/DDBJ whole genome shotgun (WGS) entry which is preliminary data.</text>
</comment>
<dbReference type="Gene3D" id="3.40.50.10090">
    <property type="match status" value="2"/>
</dbReference>
<dbReference type="Pfam" id="PF02602">
    <property type="entry name" value="HEM4"/>
    <property type="match status" value="1"/>
</dbReference>
<dbReference type="EMBL" id="RBIM01000005">
    <property type="protein sequence ID" value="RKQ95977.1"/>
    <property type="molecule type" value="Genomic_DNA"/>
</dbReference>
<dbReference type="SUPFAM" id="SSF69618">
    <property type="entry name" value="HemD-like"/>
    <property type="match status" value="1"/>
</dbReference>
<dbReference type="AlphaFoldDB" id="A0A495D2I7"/>
<dbReference type="InterPro" id="IPR003754">
    <property type="entry name" value="4pyrrol_synth_uPrphyn_synth"/>
</dbReference>